<evidence type="ECO:0000259" key="13">
    <source>
        <dbReference type="Pfam" id="PF00593"/>
    </source>
</evidence>
<comment type="subcellular location">
    <subcellularLocation>
        <location evidence="1 11">Cell outer membrane</location>
        <topology evidence="1 11">Multi-pass membrane protein</topology>
    </subcellularLocation>
</comment>
<sequence>MYYNTKAALPAIELTNTGTIEILKLVLSGTITKSNISTVKTVILKTTLFDTPSFDKKHTVQVFNMKKNNFKPNLIAQALTLTLLSTAIAVPTFAQESSEKSTKDIELITVTATRREGSIQDVPINIAALDGSQLERQGVGDISEALRFIPGIVALDQGGRNGNPLIVRGINADPLGQGDGNDQGGTVATYLGEIPLAVDMRITDVERIEVLLGPQGTLYGAGTLSGAIRYIPNKPEFDAGSFDIRGDLFSTNESDDFGNDLGFTVNVPLSDTFAFRASLDSYDDPGFIDQPFVVRQIGVSEPDATRGSDQFDPAEDVNGQESLTGKLALRWQPMEELDATLTYYWQEEENEGRTISSHRGELATGKYENAQRLREPNDESTSLLALEITVDLGFAELTSATGITSYEERGQRDQTDLLISLEYSYETFPTFTAFTDENEREETFNQEVRLVSTSDSNLNWIVGGFYNKLENVSYSAEFTPGYAAFAGFDRPDDLEYFSAGSTKIVEQAIFGEVGYEITDKWQVTIGGRFYKYDIKDQSTVDFPLFDSGFVAASLDEIESRDFDPDLEQKDDGSLFKFNTSYVFNEDLNAYFTISEGFRIGGGNGGGECDEYDPNAAQGNCNLAPGQQFGPGPDDFAEFDERSYGPDTTRNHELGVKSRWLDGSLTLNGAIYYIKWEDNQLSSATVNASIPITINANGAESKGLEATFNWNATDNLNLRGSFSQTTSELSKDVPSLIRTIAPPGFGADFIDGSAGDRLPGSPENQVSLSATYYQSLSNDAELTYSGDFAWQSDILSRTGGLGGSYTLPSFGVANARITYLTDDWTVTAYVNNVFDKFAETGVQSTPLINQTVDGATVRSFVTNVLRPRTIGLRFTYSFEEW</sequence>
<dbReference type="InterPro" id="IPR039426">
    <property type="entry name" value="TonB-dep_rcpt-like"/>
</dbReference>
<dbReference type="Pfam" id="PF00593">
    <property type="entry name" value="TonB_dep_Rec_b-barrel"/>
    <property type="match status" value="1"/>
</dbReference>
<evidence type="ECO:0000256" key="4">
    <source>
        <dbReference type="ARBA" id="ARBA00022496"/>
    </source>
</evidence>
<gene>
    <name evidence="15" type="ORF">C427_4481</name>
</gene>
<evidence type="ECO:0000256" key="6">
    <source>
        <dbReference type="ARBA" id="ARBA00023004"/>
    </source>
</evidence>
<evidence type="ECO:0000313" key="16">
    <source>
        <dbReference type="Proteomes" id="UP000011864"/>
    </source>
</evidence>
<protein>
    <submittedName>
        <fullName evidence="15">TonB-dependent receptor</fullName>
    </submittedName>
</protein>
<name>M4RV96_9ALTE</name>
<dbReference type="InterPro" id="IPR036942">
    <property type="entry name" value="Beta-barrel_TonB_sf"/>
</dbReference>
<keyword evidence="9 11" id="KW-0472">Membrane</keyword>
<evidence type="ECO:0000259" key="14">
    <source>
        <dbReference type="Pfam" id="PF07715"/>
    </source>
</evidence>
<evidence type="ECO:0000256" key="3">
    <source>
        <dbReference type="ARBA" id="ARBA00022452"/>
    </source>
</evidence>
<evidence type="ECO:0000256" key="2">
    <source>
        <dbReference type="ARBA" id="ARBA00022448"/>
    </source>
</evidence>
<keyword evidence="6" id="KW-0408">Iron</keyword>
<keyword evidence="10 11" id="KW-0998">Cell outer membrane</keyword>
<dbReference type="PATRIC" id="fig|1129794.4.peg.4463"/>
<evidence type="ECO:0000256" key="9">
    <source>
        <dbReference type="ARBA" id="ARBA00023136"/>
    </source>
</evidence>
<dbReference type="KEGG" id="gps:C427_4481"/>
<dbReference type="InterPro" id="IPR000531">
    <property type="entry name" value="Beta-barrel_TonB"/>
</dbReference>
<dbReference type="SUPFAM" id="SSF56935">
    <property type="entry name" value="Porins"/>
    <property type="match status" value="1"/>
</dbReference>
<dbReference type="STRING" id="1129794.C427_4481"/>
<dbReference type="Pfam" id="PF07715">
    <property type="entry name" value="Plug"/>
    <property type="match status" value="1"/>
</dbReference>
<feature type="domain" description="TonB-dependent receptor-like beta-barrel" evidence="13">
    <location>
        <begin position="383"/>
        <end position="832"/>
    </location>
</feature>
<evidence type="ECO:0000256" key="11">
    <source>
        <dbReference type="PROSITE-ProRule" id="PRU01360"/>
    </source>
</evidence>
<dbReference type="GO" id="GO:0006826">
    <property type="term" value="P:iron ion transport"/>
    <property type="evidence" value="ECO:0007669"/>
    <property type="project" value="UniProtKB-KW"/>
</dbReference>
<evidence type="ECO:0000256" key="8">
    <source>
        <dbReference type="ARBA" id="ARBA00023077"/>
    </source>
</evidence>
<dbReference type="Gene3D" id="2.40.170.20">
    <property type="entry name" value="TonB-dependent receptor, beta-barrel domain"/>
    <property type="match status" value="1"/>
</dbReference>
<comment type="similarity">
    <text evidence="11 12">Belongs to the TonB-dependent receptor family.</text>
</comment>
<reference evidence="15 16" key="1">
    <citation type="journal article" date="2013" name="Genome Announc.">
        <title>Complete Genome Sequence of Glaciecola psychrophila Strain 170T.</title>
        <authorList>
            <person name="Yin J."/>
            <person name="Chen J."/>
            <person name="Liu G."/>
            <person name="Yu Y."/>
            <person name="Song L."/>
            <person name="Wang X."/>
            <person name="Qu X."/>
        </authorList>
    </citation>
    <scope>NUCLEOTIDE SEQUENCE [LARGE SCALE GENOMIC DNA]</scope>
    <source>
        <strain evidence="15 16">170</strain>
    </source>
</reference>
<keyword evidence="16" id="KW-1185">Reference proteome</keyword>
<proteinExistence type="inferred from homology"/>
<dbReference type="InterPro" id="IPR012910">
    <property type="entry name" value="Plug_dom"/>
</dbReference>
<dbReference type="GO" id="GO:0009279">
    <property type="term" value="C:cell outer membrane"/>
    <property type="evidence" value="ECO:0007669"/>
    <property type="project" value="UniProtKB-SubCell"/>
</dbReference>
<keyword evidence="15" id="KW-0675">Receptor</keyword>
<accession>M4RV96</accession>
<dbReference type="PANTHER" id="PTHR32552">
    <property type="entry name" value="FERRICHROME IRON RECEPTOR-RELATED"/>
    <property type="match status" value="1"/>
</dbReference>
<dbReference type="PANTHER" id="PTHR32552:SF81">
    <property type="entry name" value="TONB-DEPENDENT OUTER MEMBRANE RECEPTOR"/>
    <property type="match status" value="1"/>
</dbReference>
<keyword evidence="4" id="KW-0410">Iron transport</keyword>
<evidence type="ECO:0000256" key="5">
    <source>
        <dbReference type="ARBA" id="ARBA00022692"/>
    </source>
</evidence>
<dbReference type="AlphaFoldDB" id="M4RV96"/>
<dbReference type="Proteomes" id="UP000011864">
    <property type="component" value="Chromosome"/>
</dbReference>
<dbReference type="EMBL" id="CP003837">
    <property type="protein sequence ID" value="AGH46583.1"/>
    <property type="molecule type" value="Genomic_DNA"/>
</dbReference>
<feature type="domain" description="TonB-dependent receptor plug" evidence="14">
    <location>
        <begin position="119"/>
        <end position="227"/>
    </location>
</feature>
<dbReference type="eggNOG" id="COG4771">
    <property type="taxonomic scope" value="Bacteria"/>
</dbReference>
<keyword evidence="8 12" id="KW-0798">TonB box</keyword>
<keyword evidence="5 11" id="KW-0812">Transmembrane</keyword>
<organism evidence="15 16">
    <name type="scientific">Paraglaciecola psychrophila 170</name>
    <dbReference type="NCBI Taxonomy" id="1129794"/>
    <lineage>
        <taxon>Bacteria</taxon>
        <taxon>Pseudomonadati</taxon>
        <taxon>Pseudomonadota</taxon>
        <taxon>Gammaproteobacteria</taxon>
        <taxon>Alteromonadales</taxon>
        <taxon>Alteromonadaceae</taxon>
        <taxon>Paraglaciecola</taxon>
    </lineage>
</organism>
<keyword evidence="3 11" id="KW-1134">Transmembrane beta strand</keyword>
<keyword evidence="7" id="KW-0406">Ion transport</keyword>
<evidence type="ECO:0000256" key="1">
    <source>
        <dbReference type="ARBA" id="ARBA00004571"/>
    </source>
</evidence>
<evidence type="ECO:0000313" key="15">
    <source>
        <dbReference type="EMBL" id="AGH46583.1"/>
    </source>
</evidence>
<evidence type="ECO:0000256" key="10">
    <source>
        <dbReference type="ARBA" id="ARBA00023237"/>
    </source>
</evidence>
<keyword evidence="2 11" id="KW-0813">Transport</keyword>
<dbReference type="PROSITE" id="PS52016">
    <property type="entry name" value="TONB_DEPENDENT_REC_3"/>
    <property type="match status" value="1"/>
</dbReference>
<dbReference type="HOGENOM" id="CLU_008287_15_1_6"/>
<evidence type="ECO:0000256" key="12">
    <source>
        <dbReference type="RuleBase" id="RU003357"/>
    </source>
</evidence>
<evidence type="ECO:0000256" key="7">
    <source>
        <dbReference type="ARBA" id="ARBA00023065"/>
    </source>
</evidence>